<dbReference type="InterPro" id="IPR000212">
    <property type="entry name" value="DNA_helicase_UvrD/REP"/>
</dbReference>
<dbReference type="GO" id="GO:0003677">
    <property type="term" value="F:DNA binding"/>
    <property type="evidence" value="ECO:0007669"/>
    <property type="project" value="UniProtKB-KW"/>
</dbReference>
<dbReference type="Gene3D" id="1.10.486.10">
    <property type="entry name" value="PCRA, domain 4"/>
    <property type="match status" value="1"/>
</dbReference>
<evidence type="ECO:0000313" key="9">
    <source>
        <dbReference type="EMBL" id="HJH42623.1"/>
    </source>
</evidence>
<dbReference type="GO" id="GO:0043138">
    <property type="term" value="F:3'-5' DNA helicase activity"/>
    <property type="evidence" value="ECO:0007669"/>
    <property type="project" value="TreeGrafter"/>
</dbReference>
<dbReference type="AlphaFoldDB" id="A0A2K2U425"/>
<comment type="caution">
    <text evidence="10">The sequence shown here is derived from an EMBL/GenBank/DDBJ whole genome shotgun (WGS) entry which is preliminary data.</text>
</comment>
<dbReference type="PANTHER" id="PTHR11070:SF2">
    <property type="entry name" value="ATP-DEPENDENT DNA HELICASE SRS2"/>
    <property type="match status" value="1"/>
</dbReference>
<sequence>MIDVIASFDGRIAKVHGPARSGKTEALARRAVHLLDEGVDPASILVEVTNGFAAQAFRRRLAALAGEQRAQEAARIPVRTPLGACTDVLDSPAARAATRRVPRVLIDAEYLFLVEDMKTLGTPLRKLRRMLEHFYRQMEDLRPRSEWCVGGEEQTIFDYLVRTLVSRGAMVRHEGPALAVEFLKSEAGAEARAAYDYVLCDDFQNLSRAQQTCLCLLAGTQLIVAGNPNQTVEAASDYPNPAGFAQFDAVRRNVRTFTLEGAFARPAITAFVDALCDQGDMDPTLKAARALLPASDNELEAVKWTSPEDELNGLTKYLRSLVDAESDPRESRTCVLVPAKRWAALAAQLLRTRGFEVSTAGALASIGGDPRDSARARALVAYTKLALLADPRDLTAWRSWCGFDNHLTNSDAWANLAAYADEQGISLYDALARTAVAVEGDAAVRHADGPASRTAAESTGAGEEPFLRAGVLARRWREGQDFIAKNAARRGFALMRAIGATDLPEFEAVSFALVGDEDATALYRLARASATEPVWPEGAHILHVATYDALCGTEYDRVLAMAAVDGLVPCRDAFEVISTQDARERTMNRERKRFANAASKARDHLVISFFSKASLELAERSKMQVTRVRSENGERIAVVRPSSLLAEAGNAAPTTNGGQNLLSERGLN</sequence>
<keyword evidence="5" id="KW-0238">DNA-binding</keyword>
<protein>
    <submittedName>
        <fullName evidence="9">AAA family ATPase</fullName>
    </submittedName>
    <submittedName>
        <fullName evidence="10">ATP-dependent helicase</fullName>
    </submittedName>
</protein>
<feature type="region of interest" description="Disordered" evidence="7">
    <location>
        <begin position="648"/>
        <end position="668"/>
    </location>
</feature>
<evidence type="ECO:0000256" key="2">
    <source>
        <dbReference type="ARBA" id="ARBA00022801"/>
    </source>
</evidence>
<dbReference type="GO" id="GO:0016787">
    <property type="term" value="F:hydrolase activity"/>
    <property type="evidence" value="ECO:0007669"/>
    <property type="project" value="UniProtKB-UniRule"/>
</dbReference>
<dbReference type="Gene3D" id="3.40.50.300">
    <property type="entry name" value="P-loop containing nucleotide triphosphate hydrolases"/>
    <property type="match status" value="2"/>
</dbReference>
<dbReference type="InterPro" id="IPR014016">
    <property type="entry name" value="UvrD-like_ATP-bd"/>
</dbReference>
<dbReference type="GO" id="GO:0005524">
    <property type="term" value="F:ATP binding"/>
    <property type="evidence" value="ECO:0007669"/>
    <property type="project" value="UniProtKB-UniRule"/>
</dbReference>
<keyword evidence="4 6" id="KW-0067">ATP-binding</keyword>
<evidence type="ECO:0000313" key="10">
    <source>
        <dbReference type="EMBL" id="PNV65076.1"/>
    </source>
</evidence>
<reference evidence="10 11" key="1">
    <citation type="journal article" date="2018" name="Int. J. Syst. Evol. Microbiol.">
        <title>Rubneribacter badeniensis gen. nov., sp. nov. and Enteroscipio rubneri gen. nov., sp. nov., new members of the Eggerthellaceae isolated from human faeces.</title>
        <authorList>
            <person name="Danylec N."/>
            <person name="Gobl A."/>
            <person name="Stoll D.A."/>
            <person name="Hetzer B."/>
            <person name="Kulling S.E."/>
            <person name="Huch M."/>
        </authorList>
    </citation>
    <scope>NUCLEOTIDE SEQUENCE [LARGE SCALE GENOMIC DNA]</scope>
    <source>
        <strain evidence="10 11">ResAG-85</strain>
    </source>
</reference>
<evidence type="ECO:0000259" key="8">
    <source>
        <dbReference type="PROSITE" id="PS51198"/>
    </source>
</evidence>
<evidence type="ECO:0000256" key="1">
    <source>
        <dbReference type="ARBA" id="ARBA00022741"/>
    </source>
</evidence>
<evidence type="ECO:0000256" key="5">
    <source>
        <dbReference type="ARBA" id="ARBA00023125"/>
    </source>
</evidence>
<gene>
    <name evidence="10" type="ORF">C2L80_08530</name>
    <name evidence="9" type="ORF">K8V16_02390</name>
</gene>
<dbReference type="EMBL" id="DYZL01000038">
    <property type="protein sequence ID" value="HJH42623.1"/>
    <property type="molecule type" value="Genomic_DNA"/>
</dbReference>
<evidence type="ECO:0000313" key="11">
    <source>
        <dbReference type="Proteomes" id="UP000236488"/>
    </source>
</evidence>
<dbReference type="PROSITE" id="PS51198">
    <property type="entry name" value="UVRD_HELICASE_ATP_BIND"/>
    <property type="match status" value="1"/>
</dbReference>
<dbReference type="Proteomes" id="UP000236488">
    <property type="component" value="Unassembled WGS sequence"/>
</dbReference>
<feature type="compositionally biased region" description="Polar residues" evidence="7">
    <location>
        <begin position="652"/>
        <end position="662"/>
    </location>
</feature>
<dbReference type="InterPro" id="IPR027417">
    <property type="entry name" value="P-loop_NTPase"/>
</dbReference>
<dbReference type="Gene3D" id="1.10.10.160">
    <property type="match status" value="1"/>
</dbReference>
<dbReference type="Proteomes" id="UP000789325">
    <property type="component" value="Unassembled WGS sequence"/>
</dbReference>
<evidence type="ECO:0000256" key="7">
    <source>
        <dbReference type="SAM" id="MobiDB-lite"/>
    </source>
</evidence>
<dbReference type="InterPro" id="IPR013986">
    <property type="entry name" value="DExx_box_DNA_helicase_dom_sf"/>
</dbReference>
<evidence type="ECO:0000256" key="6">
    <source>
        <dbReference type="PROSITE-ProRule" id="PRU00560"/>
    </source>
</evidence>
<evidence type="ECO:0000256" key="4">
    <source>
        <dbReference type="ARBA" id="ARBA00022840"/>
    </source>
</evidence>
<name>A0A2K2U425_9ACTN</name>
<dbReference type="RefSeq" id="WP_087198403.1">
    <property type="nucleotide sequence ID" value="NZ_PPEL01000049.1"/>
</dbReference>
<proteinExistence type="predicted"/>
<dbReference type="EMBL" id="PPEL01000049">
    <property type="protein sequence ID" value="PNV65076.1"/>
    <property type="molecule type" value="Genomic_DNA"/>
</dbReference>
<dbReference type="Pfam" id="PF00580">
    <property type="entry name" value="UvrD-helicase"/>
    <property type="match status" value="1"/>
</dbReference>
<accession>A0A2K2U425</accession>
<dbReference type="SUPFAM" id="SSF52540">
    <property type="entry name" value="P-loop containing nucleoside triphosphate hydrolases"/>
    <property type="match status" value="1"/>
</dbReference>
<feature type="binding site" evidence="6">
    <location>
        <begin position="17"/>
        <end position="24"/>
    </location>
    <ligand>
        <name>ATP</name>
        <dbReference type="ChEBI" id="CHEBI:30616"/>
    </ligand>
</feature>
<reference evidence="9" key="3">
    <citation type="submission" date="2021-09" db="EMBL/GenBank/DDBJ databases">
        <authorList>
            <person name="Gilroy R."/>
        </authorList>
    </citation>
    <scope>NUCLEOTIDE SEQUENCE</scope>
    <source>
        <strain evidence="9">USAMLcec12-2067</strain>
    </source>
</reference>
<keyword evidence="11" id="KW-1185">Reference proteome</keyword>
<organism evidence="10 11">
    <name type="scientific">Rubneribacter badeniensis</name>
    <dbReference type="NCBI Taxonomy" id="2070688"/>
    <lineage>
        <taxon>Bacteria</taxon>
        <taxon>Bacillati</taxon>
        <taxon>Actinomycetota</taxon>
        <taxon>Coriobacteriia</taxon>
        <taxon>Eggerthellales</taxon>
        <taxon>Eggerthellaceae</taxon>
        <taxon>Rubneribacter</taxon>
    </lineage>
</organism>
<keyword evidence="1 6" id="KW-0547">Nucleotide-binding</keyword>
<feature type="domain" description="UvrD-like helicase ATP-binding" evidence="8">
    <location>
        <begin position="1"/>
        <end position="266"/>
    </location>
</feature>
<dbReference type="PANTHER" id="PTHR11070">
    <property type="entry name" value="UVRD / RECB / PCRA DNA HELICASE FAMILY MEMBER"/>
    <property type="match status" value="1"/>
</dbReference>
<reference evidence="9" key="2">
    <citation type="journal article" date="2021" name="PeerJ">
        <title>Extensive microbial diversity within the chicken gut microbiome revealed by metagenomics and culture.</title>
        <authorList>
            <person name="Gilroy R."/>
            <person name="Ravi A."/>
            <person name="Getino M."/>
            <person name="Pursley I."/>
            <person name="Horton D.L."/>
            <person name="Alikhan N.F."/>
            <person name="Baker D."/>
            <person name="Gharbi K."/>
            <person name="Hall N."/>
            <person name="Watson M."/>
            <person name="Adriaenssens E.M."/>
            <person name="Foster-Nyarko E."/>
            <person name="Jarju S."/>
            <person name="Secka A."/>
            <person name="Antonio M."/>
            <person name="Oren A."/>
            <person name="Chaudhuri R.R."/>
            <person name="La Ragione R."/>
            <person name="Hildebrand F."/>
            <person name="Pallen M.J."/>
        </authorList>
    </citation>
    <scope>NUCLEOTIDE SEQUENCE</scope>
    <source>
        <strain evidence="9">USAMLcec12-2067</strain>
    </source>
</reference>
<dbReference type="GO" id="GO:0000725">
    <property type="term" value="P:recombinational repair"/>
    <property type="evidence" value="ECO:0007669"/>
    <property type="project" value="TreeGrafter"/>
</dbReference>
<keyword evidence="3 6" id="KW-0347">Helicase</keyword>
<keyword evidence="2 6" id="KW-0378">Hydrolase</keyword>
<evidence type="ECO:0000256" key="3">
    <source>
        <dbReference type="ARBA" id="ARBA00022806"/>
    </source>
</evidence>